<accession>J9EDH0</accession>
<dbReference type="GO" id="GO:0036149">
    <property type="term" value="P:phosphatidylinositol acyl-chain remodeling"/>
    <property type="evidence" value="ECO:0007669"/>
    <property type="project" value="TreeGrafter"/>
</dbReference>
<reference evidence="3" key="1">
    <citation type="submission" date="2012-08" db="EMBL/GenBank/DDBJ databases">
        <title>The Genome Sequence of Wuchereria bancrofti.</title>
        <authorList>
            <person name="Nutman T.B."/>
            <person name="Fink D.L."/>
            <person name="Russ C."/>
            <person name="Young S."/>
            <person name="Zeng Q."/>
            <person name="Koehrsen M."/>
            <person name="Alvarado L."/>
            <person name="Berlin A."/>
            <person name="Chapman S.B."/>
            <person name="Chen Z."/>
            <person name="Freedman E."/>
            <person name="Gellesch M."/>
            <person name="Goldberg J."/>
            <person name="Griggs A."/>
            <person name="Gujja S."/>
            <person name="Heilman E.R."/>
            <person name="Heiman D."/>
            <person name="Hepburn T."/>
            <person name="Howarth C."/>
            <person name="Jen D."/>
            <person name="Larson L."/>
            <person name="Lewis B."/>
            <person name="Mehta T."/>
            <person name="Park D."/>
            <person name="Pearson M."/>
            <person name="Roberts A."/>
            <person name="Saif S."/>
            <person name="Shea T."/>
            <person name="Shenoy N."/>
            <person name="Sisk P."/>
            <person name="Stolte C."/>
            <person name="Sykes S."/>
            <person name="Walk T."/>
            <person name="White J."/>
            <person name="Yandava C."/>
            <person name="Haas B."/>
            <person name="Henn M.R."/>
            <person name="Nusbaum C."/>
            <person name="Birren B."/>
        </authorList>
    </citation>
    <scope>NUCLEOTIDE SEQUENCE [LARGE SCALE GENOMIC DNA]</scope>
    <source>
        <strain evidence="3">NA</strain>
    </source>
</reference>
<dbReference type="CDD" id="cd07990">
    <property type="entry name" value="LPLAT_LCLAT1-like"/>
    <property type="match status" value="1"/>
</dbReference>
<dbReference type="GO" id="GO:0005783">
    <property type="term" value="C:endoplasmic reticulum"/>
    <property type="evidence" value="ECO:0007669"/>
    <property type="project" value="TreeGrafter"/>
</dbReference>
<keyword evidence="2" id="KW-0808">Transferase</keyword>
<dbReference type="PANTHER" id="PTHR10983:SF2">
    <property type="entry name" value="ACYL-COA:LYSOPHOSPHATIDYLGLYCEROL ACYLTRANSFERASE 1"/>
    <property type="match status" value="1"/>
</dbReference>
<dbReference type="EMBL" id="ADBV01014024">
    <property type="protein sequence ID" value="EJW73459.1"/>
    <property type="molecule type" value="Genomic_DNA"/>
</dbReference>
<sequence length="220" mass="25631">MKILFRPRLYWFYEGKLYSWLQAFIGYAGYTAGYDVYEYGDDVRKLCVDERIILMCNHQSTADVPVLMTTLQSKGVASRKTLWLMDVMFRWTPFGIIAQMHGSLTESFWDRDRRWIILFPEGGFYYKRIQSSQKYGRENGYPHLEHATLPRYGAIKAVMEEVGPKKGYNYADGVTTSENGSKLQLIRDTVGAIREKKYIKGFFFLFALGENNEHSVFNIT</sequence>
<evidence type="ECO:0000313" key="3">
    <source>
        <dbReference type="Proteomes" id="UP000004810"/>
    </source>
</evidence>
<dbReference type="SMART" id="SM00563">
    <property type="entry name" value="PlsC"/>
    <property type="match status" value="1"/>
</dbReference>
<dbReference type="AlphaFoldDB" id="J9EDH0"/>
<dbReference type="InterPro" id="IPR002123">
    <property type="entry name" value="Plipid/glycerol_acylTrfase"/>
</dbReference>
<dbReference type="SUPFAM" id="SSF69593">
    <property type="entry name" value="Glycerol-3-phosphate (1)-acyltransferase"/>
    <property type="match status" value="1"/>
</dbReference>
<dbReference type="Proteomes" id="UP000004810">
    <property type="component" value="Unassembled WGS sequence"/>
</dbReference>
<dbReference type="Pfam" id="PF01553">
    <property type="entry name" value="Acyltransferase"/>
    <property type="match status" value="1"/>
</dbReference>
<feature type="domain" description="Phospholipid/glycerol acyltransferase" evidence="1">
    <location>
        <begin position="52"/>
        <end position="156"/>
    </location>
</feature>
<keyword evidence="2" id="KW-0012">Acyltransferase</keyword>
<organism evidence="2 3">
    <name type="scientific">Wuchereria bancrofti</name>
    <dbReference type="NCBI Taxonomy" id="6293"/>
    <lineage>
        <taxon>Eukaryota</taxon>
        <taxon>Metazoa</taxon>
        <taxon>Ecdysozoa</taxon>
        <taxon>Nematoda</taxon>
        <taxon>Chromadorea</taxon>
        <taxon>Rhabditida</taxon>
        <taxon>Spirurina</taxon>
        <taxon>Spiruromorpha</taxon>
        <taxon>Filarioidea</taxon>
        <taxon>Onchocercidae</taxon>
        <taxon>Wuchereria</taxon>
    </lineage>
</organism>
<protein>
    <submittedName>
        <fullName evidence="2">Acyltransferase</fullName>
    </submittedName>
</protein>
<evidence type="ECO:0000259" key="1">
    <source>
        <dbReference type="SMART" id="SM00563"/>
    </source>
</evidence>
<name>J9EDH0_WUCBA</name>
<comment type="caution">
    <text evidence="2">The sequence shown here is derived from an EMBL/GenBank/DDBJ whole genome shotgun (WGS) entry which is preliminary data.</text>
</comment>
<proteinExistence type="predicted"/>
<gene>
    <name evidence="2" type="ORF">WUBG_15634</name>
</gene>
<dbReference type="GO" id="GO:0016746">
    <property type="term" value="F:acyltransferase activity"/>
    <property type="evidence" value="ECO:0007669"/>
    <property type="project" value="UniProtKB-KW"/>
</dbReference>
<dbReference type="PANTHER" id="PTHR10983">
    <property type="entry name" value="1-ACYLGLYCEROL-3-PHOSPHATE ACYLTRANSFERASE-RELATED"/>
    <property type="match status" value="1"/>
</dbReference>
<evidence type="ECO:0000313" key="2">
    <source>
        <dbReference type="EMBL" id="EJW73459.1"/>
    </source>
</evidence>